<accession>A0A6J4NX61</accession>
<evidence type="ECO:0000256" key="1">
    <source>
        <dbReference type="SAM" id="MobiDB-lite"/>
    </source>
</evidence>
<proteinExistence type="predicted"/>
<sequence>ERDGEDHDQSGAGGSGPGGPAGSGGFLLEPDGLYPDGDPQPDLHARRGRAPDGGPQDAGARAGALHPAGPGGRKRGWRDVGDQGPGAGEHRRRRRPRVGPRDHRLDRRARRPQGEPGRKVGAGRQDQIIM</sequence>
<dbReference type="AlphaFoldDB" id="A0A6J4NX61"/>
<reference evidence="2" key="1">
    <citation type="submission" date="2020-02" db="EMBL/GenBank/DDBJ databases">
        <authorList>
            <person name="Meier V. D."/>
        </authorList>
    </citation>
    <scope>NUCLEOTIDE SEQUENCE</scope>
    <source>
        <strain evidence="2">AVDCRST_MAG22</strain>
    </source>
</reference>
<feature type="compositionally biased region" description="Gly residues" evidence="1">
    <location>
        <begin position="11"/>
        <end position="25"/>
    </location>
</feature>
<feature type="non-terminal residue" evidence="2">
    <location>
        <position position="1"/>
    </location>
</feature>
<protein>
    <submittedName>
        <fullName evidence="2">Uncharacterized protein</fullName>
    </submittedName>
</protein>
<feature type="region of interest" description="Disordered" evidence="1">
    <location>
        <begin position="1"/>
        <end position="130"/>
    </location>
</feature>
<organism evidence="2">
    <name type="scientific">uncultured Rubrobacteraceae bacterium</name>
    <dbReference type="NCBI Taxonomy" id="349277"/>
    <lineage>
        <taxon>Bacteria</taxon>
        <taxon>Bacillati</taxon>
        <taxon>Actinomycetota</taxon>
        <taxon>Rubrobacteria</taxon>
        <taxon>Rubrobacterales</taxon>
        <taxon>Rubrobacteraceae</taxon>
        <taxon>environmental samples</taxon>
    </lineage>
</organism>
<feature type="non-terminal residue" evidence="2">
    <location>
        <position position="130"/>
    </location>
</feature>
<name>A0A6J4NX61_9ACTN</name>
<dbReference type="EMBL" id="CADCUV010000046">
    <property type="protein sequence ID" value="CAA9399376.1"/>
    <property type="molecule type" value="Genomic_DNA"/>
</dbReference>
<evidence type="ECO:0000313" key="2">
    <source>
        <dbReference type="EMBL" id="CAA9399376.1"/>
    </source>
</evidence>
<gene>
    <name evidence="2" type="ORF">AVDCRST_MAG22-1322</name>
</gene>